<evidence type="ECO:0000256" key="1">
    <source>
        <dbReference type="SAM" id="MobiDB-lite"/>
    </source>
</evidence>
<keyword evidence="3" id="KW-1185">Reference proteome</keyword>
<protein>
    <submittedName>
        <fullName evidence="2">Uncharacterized protein</fullName>
    </submittedName>
</protein>
<dbReference type="VEuPathDB" id="VectorBase:GPAI012036"/>
<organism evidence="2 3">
    <name type="scientific">Glossina pallidipes</name>
    <name type="common">Tsetse fly</name>
    <dbReference type="NCBI Taxonomy" id="7398"/>
    <lineage>
        <taxon>Eukaryota</taxon>
        <taxon>Metazoa</taxon>
        <taxon>Ecdysozoa</taxon>
        <taxon>Arthropoda</taxon>
        <taxon>Hexapoda</taxon>
        <taxon>Insecta</taxon>
        <taxon>Pterygota</taxon>
        <taxon>Neoptera</taxon>
        <taxon>Endopterygota</taxon>
        <taxon>Diptera</taxon>
        <taxon>Brachycera</taxon>
        <taxon>Muscomorpha</taxon>
        <taxon>Hippoboscoidea</taxon>
        <taxon>Glossinidae</taxon>
        <taxon>Glossina</taxon>
    </lineage>
</organism>
<sequence>MDMPSNTQPLNFNASNDWYRDSHRNHFAGIFEKPRTYSDPGTGGIGASEYQHRRRSVEADFYKQPYRPPPPLPLSAHEIRQQRLAGRYHELRLVDDDRRSRPKEFDYTGDMNAHAFAVTSLNDDVTKTFGTSSQV</sequence>
<dbReference type="Proteomes" id="UP000092445">
    <property type="component" value="Unassembled WGS sequence"/>
</dbReference>
<reference evidence="2" key="2">
    <citation type="submission" date="2020-05" db="UniProtKB">
        <authorList>
            <consortium name="EnsemblMetazoa"/>
        </authorList>
    </citation>
    <scope>IDENTIFICATION</scope>
    <source>
        <strain evidence="2">IAEA</strain>
    </source>
</reference>
<evidence type="ECO:0000313" key="2">
    <source>
        <dbReference type="EnsemblMetazoa" id="GPAI012036-PA"/>
    </source>
</evidence>
<feature type="region of interest" description="Disordered" evidence="1">
    <location>
        <begin position="31"/>
        <end position="52"/>
    </location>
</feature>
<name>A0A1A9ZEB3_GLOPL</name>
<accession>A0A1A9ZEB3</accession>
<evidence type="ECO:0000313" key="3">
    <source>
        <dbReference type="Proteomes" id="UP000092445"/>
    </source>
</evidence>
<dbReference type="AlphaFoldDB" id="A0A1A9ZEB3"/>
<dbReference type="EnsemblMetazoa" id="GPAI012036-RA">
    <property type="protein sequence ID" value="GPAI012036-PA"/>
    <property type="gene ID" value="GPAI012036"/>
</dbReference>
<reference evidence="3" key="1">
    <citation type="submission" date="2014-03" db="EMBL/GenBank/DDBJ databases">
        <authorList>
            <person name="Aksoy S."/>
            <person name="Warren W."/>
            <person name="Wilson R.K."/>
        </authorList>
    </citation>
    <scope>NUCLEOTIDE SEQUENCE [LARGE SCALE GENOMIC DNA]</scope>
    <source>
        <strain evidence="3">IAEA</strain>
    </source>
</reference>
<proteinExistence type="predicted"/>